<evidence type="ECO:0000313" key="2">
    <source>
        <dbReference type="EMBL" id="MBU9713426.1"/>
    </source>
</evidence>
<feature type="domain" description="Beta-lactamase-related" evidence="1">
    <location>
        <begin position="18"/>
        <end position="279"/>
    </location>
</feature>
<dbReference type="PANTHER" id="PTHR43283">
    <property type="entry name" value="BETA-LACTAMASE-RELATED"/>
    <property type="match status" value="1"/>
</dbReference>
<dbReference type="Pfam" id="PF00144">
    <property type="entry name" value="Beta-lactamase"/>
    <property type="match status" value="1"/>
</dbReference>
<dbReference type="EMBL" id="JAHQCS010000135">
    <property type="protein sequence ID" value="MBU9713426.1"/>
    <property type="molecule type" value="Genomic_DNA"/>
</dbReference>
<protein>
    <submittedName>
        <fullName evidence="2">Beta-lactamase family protein</fullName>
    </submittedName>
</protein>
<proteinExistence type="predicted"/>
<dbReference type="InterPro" id="IPR001466">
    <property type="entry name" value="Beta-lactam-related"/>
</dbReference>
<organism evidence="2 3">
    <name type="scientific">Evansella tamaricis</name>
    <dbReference type="NCBI Taxonomy" id="2069301"/>
    <lineage>
        <taxon>Bacteria</taxon>
        <taxon>Bacillati</taxon>
        <taxon>Bacillota</taxon>
        <taxon>Bacilli</taxon>
        <taxon>Bacillales</taxon>
        <taxon>Bacillaceae</taxon>
        <taxon>Evansella</taxon>
    </lineage>
</organism>
<comment type="caution">
    <text evidence="2">The sequence shown here is derived from an EMBL/GenBank/DDBJ whole genome shotgun (WGS) entry which is preliminary data.</text>
</comment>
<accession>A0ABS6JIL2</accession>
<evidence type="ECO:0000259" key="1">
    <source>
        <dbReference type="Pfam" id="PF00144"/>
    </source>
</evidence>
<evidence type="ECO:0000313" key="3">
    <source>
        <dbReference type="Proteomes" id="UP000784880"/>
    </source>
</evidence>
<sequence>MSSYKYKELETQLRKNNVTSCIIHRNGSEEFRYFRSRSETEIYKVNSITKSILSMLIGIALTNGNIPSIQEPISNYFPLLKKNTDGKEEIRIDHLLTMTSGLDWPGNENLKNADNWGKYILDRPMQNKAGEVMQYNCGNSHLLSLILQMATGIETREFAEKNLFKPLNIHRYIWETDPQGNAIGGFGLKLQSNDLLKLGQLCLTKGKYGDRQIISEDWLKKSTNPHVKTKIGSQMYGYHWWVNIPMRANQSRFYYAAGTGGQYIIVVPGRDLITIFTSEMTKAEGVKPYRWFVNDIL</sequence>
<name>A0ABS6JIL2_9BACI</name>
<dbReference type="RefSeq" id="WP_217067582.1">
    <property type="nucleotide sequence ID" value="NZ_JAHQCS010000135.1"/>
</dbReference>
<keyword evidence="3" id="KW-1185">Reference proteome</keyword>
<dbReference type="InterPro" id="IPR050789">
    <property type="entry name" value="Diverse_Enzym_Activities"/>
</dbReference>
<reference evidence="2 3" key="1">
    <citation type="submission" date="2021-06" db="EMBL/GenBank/DDBJ databases">
        <title>Bacillus sp. RD4P76, an endophyte from a halophyte.</title>
        <authorList>
            <person name="Sun J.-Q."/>
        </authorList>
    </citation>
    <scope>NUCLEOTIDE SEQUENCE [LARGE SCALE GENOMIC DNA]</scope>
    <source>
        <strain evidence="2 3">CGMCC 1.15917</strain>
    </source>
</reference>
<dbReference type="PANTHER" id="PTHR43283:SF7">
    <property type="entry name" value="BETA-LACTAMASE-RELATED DOMAIN-CONTAINING PROTEIN"/>
    <property type="match status" value="1"/>
</dbReference>
<gene>
    <name evidence="2" type="ORF">KS419_16990</name>
</gene>
<dbReference type="Proteomes" id="UP000784880">
    <property type="component" value="Unassembled WGS sequence"/>
</dbReference>